<dbReference type="Gene3D" id="1.20.1070.10">
    <property type="entry name" value="Rhodopsin 7-helix transmembrane proteins"/>
    <property type="match status" value="1"/>
</dbReference>
<evidence type="ECO:0000256" key="2">
    <source>
        <dbReference type="ARBA" id="ARBA00022692"/>
    </source>
</evidence>
<evidence type="ECO:0000256" key="4">
    <source>
        <dbReference type="ARBA" id="ARBA00023040"/>
    </source>
</evidence>
<gene>
    <name evidence="11" type="ORF">BaRGS_00027660</name>
</gene>
<evidence type="ECO:0000256" key="8">
    <source>
        <dbReference type="SAM" id="MobiDB-lite"/>
    </source>
</evidence>
<dbReference type="PRINTS" id="PR00237">
    <property type="entry name" value="GPCRRHODOPSN"/>
</dbReference>
<evidence type="ECO:0000259" key="10">
    <source>
        <dbReference type="PROSITE" id="PS50262"/>
    </source>
</evidence>
<organism evidence="11 12">
    <name type="scientific">Batillaria attramentaria</name>
    <dbReference type="NCBI Taxonomy" id="370345"/>
    <lineage>
        <taxon>Eukaryota</taxon>
        <taxon>Metazoa</taxon>
        <taxon>Spiralia</taxon>
        <taxon>Lophotrochozoa</taxon>
        <taxon>Mollusca</taxon>
        <taxon>Gastropoda</taxon>
        <taxon>Caenogastropoda</taxon>
        <taxon>Sorbeoconcha</taxon>
        <taxon>Cerithioidea</taxon>
        <taxon>Batillariidae</taxon>
        <taxon>Batillaria</taxon>
    </lineage>
</organism>
<evidence type="ECO:0000256" key="1">
    <source>
        <dbReference type="ARBA" id="ARBA00004141"/>
    </source>
</evidence>
<evidence type="ECO:0000313" key="11">
    <source>
        <dbReference type="EMBL" id="KAK7481120.1"/>
    </source>
</evidence>
<dbReference type="PANTHER" id="PTHR24243:SF230">
    <property type="entry name" value="G-PROTEIN COUPLED RECEPTORS FAMILY 1 PROFILE DOMAIN-CONTAINING PROTEIN"/>
    <property type="match status" value="1"/>
</dbReference>
<evidence type="ECO:0000256" key="3">
    <source>
        <dbReference type="ARBA" id="ARBA00022989"/>
    </source>
</evidence>
<comment type="subcellular location">
    <subcellularLocation>
        <location evidence="1">Membrane</location>
        <topology evidence="1">Multi-pass membrane protein</topology>
    </subcellularLocation>
</comment>
<evidence type="ECO:0000313" key="12">
    <source>
        <dbReference type="Proteomes" id="UP001519460"/>
    </source>
</evidence>
<dbReference type="InterPro" id="IPR017452">
    <property type="entry name" value="GPCR_Rhodpsn_7TM"/>
</dbReference>
<name>A0ABD0K2P7_9CAEN</name>
<dbReference type="Proteomes" id="UP001519460">
    <property type="component" value="Unassembled WGS sequence"/>
</dbReference>
<feature type="domain" description="G-protein coupled receptors family 1 profile" evidence="10">
    <location>
        <begin position="75"/>
        <end position="332"/>
    </location>
</feature>
<feature type="transmembrane region" description="Helical" evidence="9">
    <location>
        <begin position="95"/>
        <end position="117"/>
    </location>
</feature>
<dbReference type="PROSITE" id="PS50262">
    <property type="entry name" value="G_PROTEIN_RECEP_F1_2"/>
    <property type="match status" value="1"/>
</dbReference>
<dbReference type="CDD" id="cd14978">
    <property type="entry name" value="7tmA_FMRFamide_R-like"/>
    <property type="match status" value="1"/>
</dbReference>
<protein>
    <recommendedName>
        <fullName evidence="10">G-protein coupled receptors family 1 profile domain-containing protein</fullName>
    </recommendedName>
</protein>
<feature type="compositionally biased region" description="Basic and acidic residues" evidence="8">
    <location>
        <begin position="367"/>
        <end position="377"/>
    </location>
</feature>
<dbReference type="PANTHER" id="PTHR24243">
    <property type="entry name" value="G-PROTEIN COUPLED RECEPTOR"/>
    <property type="match status" value="1"/>
</dbReference>
<feature type="transmembrane region" description="Helical" evidence="9">
    <location>
        <begin position="229"/>
        <end position="252"/>
    </location>
</feature>
<keyword evidence="3 9" id="KW-1133">Transmembrane helix</keyword>
<keyword evidence="12" id="KW-1185">Reference proteome</keyword>
<reference evidence="11 12" key="1">
    <citation type="journal article" date="2023" name="Sci. Data">
        <title>Genome assembly of the Korean intertidal mud-creeper Batillaria attramentaria.</title>
        <authorList>
            <person name="Patra A.K."/>
            <person name="Ho P.T."/>
            <person name="Jun S."/>
            <person name="Lee S.J."/>
            <person name="Kim Y."/>
            <person name="Won Y.J."/>
        </authorList>
    </citation>
    <scope>NUCLEOTIDE SEQUENCE [LARGE SCALE GENOMIC DNA]</scope>
    <source>
        <strain evidence="11">Wonlab-2016</strain>
    </source>
</reference>
<feature type="transmembrane region" description="Helical" evidence="9">
    <location>
        <begin position="312"/>
        <end position="335"/>
    </location>
</feature>
<evidence type="ECO:0000256" key="5">
    <source>
        <dbReference type="ARBA" id="ARBA00023136"/>
    </source>
</evidence>
<evidence type="ECO:0000256" key="6">
    <source>
        <dbReference type="ARBA" id="ARBA00023170"/>
    </source>
</evidence>
<evidence type="ECO:0000256" key="9">
    <source>
        <dbReference type="SAM" id="Phobius"/>
    </source>
</evidence>
<feature type="region of interest" description="Disordered" evidence="8">
    <location>
        <begin position="358"/>
        <end position="377"/>
    </location>
</feature>
<dbReference type="EMBL" id="JACVVK020000267">
    <property type="protein sequence ID" value="KAK7481120.1"/>
    <property type="molecule type" value="Genomic_DNA"/>
</dbReference>
<feature type="transmembrane region" description="Helical" evidence="9">
    <location>
        <begin position="137"/>
        <end position="154"/>
    </location>
</feature>
<dbReference type="AlphaFoldDB" id="A0ABD0K2P7"/>
<keyword evidence="6" id="KW-0675">Receptor</keyword>
<proteinExistence type="predicted"/>
<sequence length="377" mass="42658">MVSNVTLLPEVNVTGDCNFTGDCNETGRLTNETGDYYGDDDNYGDYSEEYKRWAAAVNTMWKVMCPIVLLVGTVGNIMIILVLRKMVSEASAFPLLFMALAVTDLVLLWVVTFPRWIAEQHKVWIIDMSDAACKVMAWLEYSFVSLSAWLLAAMTAQRAMNIVFPLKMKKLKPRLLALVTIGCLAGASLVFNSFTLHGMTTEDPESEGSCWWNFEFEANVRPKLDWLEIVLNSFLPSVVMVVCNGLMIHAVMKSARKARERRSTAKPGMVSRVTVTLIVVSLAFIVLTFPYYVMQMIQQRNPELDFSGPYFFFFNIAGLMWTINSAINFFLYVITGARFREEGKKLIPRQLSRISRSTVRTNSKSDSSCKESRTTDF</sequence>
<feature type="transmembrane region" description="Helical" evidence="9">
    <location>
        <begin position="273"/>
        <end position="292"/>
    </location>
</feature>
<keyword evidence="2 9" id="KW-0812">Transmembrane</keyword>
<evidence type="ECO:0000256" key="7">
    <source>
        <dbReference type="ARBA" id="ARBA00023224"/>
    </source>
</evidence>
<feature type="transmembrane region" description="Helical" evidence="9">
    <location>
        <begin position="175"/>
        <end position="194"/>
    </location>
</feature>
<dbReference type="SUPFAM" id="SSF81321">
    <property type="entry name" value="Family A G protein-coupled receptor-like"/>
    <property type="match status" value="1"/>
</dbReference>
<dbReference type="InterPro" id="IPR000276">
    <property type="entry name" value="GPCR_Rhodpsn"/>
</dbReference>
<keyword evidence="4" id="KW-0297">G-protein coupled receptor</keyword>
<feature type="transmembrane region" description="Helical" evidence="9">
    <location>
        <begin position="60"/>
        <end position="83"/>
    </location>
</feature>
<keyword evidence="7" id="KW-0807">Transducer</keyword>
<dbReference type="GO" id="GO:0016020">
    <property type="term" value="C:membrane"/>
    <property type="evidence" value="ECO:0007669"/>
    <property type="project" value="UniProtKB-SubCell"/>
</dbReference>
<comment type="caution">
    <text evidence="11">The sequence shown here is derived from an EMBL/GenBank/DDBJ whole genome shotgun (WGS) entry which is preliminary data.</text>
</comment>
<dbReference type="Pfam" id="PF00001">
    <property type="entry name" value="7tm_1"/>
    <property type="match status" value="1"/>
</dbReference>
<keyword evidence="5 9" id="KW-0472">Membrane</keyword>
<accession>A0ABD0K2P7</accession>
<dbReference type="GO" id="GO:0004930">
    <property type="term" value="F:G protein-coupled receptor activity"/>
    <property type="evidence" value="ECO:0007669"/>
    <property type="project" value="UniProtKB-KW"/>
</dbReference>